<feature type="signal peptide" evidence="2">
    <location>
        <begin position="1"/>
        <end position="26"/>
    </location>
</feature>
<evidence type="ECO:0000256" key="1">
    <source>
        <dbReference type="SAM" id="MobiDB-lite"/>
    </source>
</evidence>
<feature type="domain" description="GerMN" evidence="3">
    <location>
        <begin position="66"/>
        <end position="172"/>
    </location>
</feature>
<dbReference type="InterPro" id="IPR019606">
    <property type="entry name" value="GerMN"/>
</dbReference>
<proteinExistence type="predicted"/>
<evidence type="ECO:0000256" key="2">
    <source>
        <dbReference type="SAM" id="SignalP"/>
    </source>
</evidence>
<feature type="chain" id="PRO_5039180101" description="GerMN domain-containing protein" evidence="2">
    <location>
        <begin position="27"/>
        <end position="187"/>
    </location>
</feature>
<organism evidence="4 5">
    <name type="scientific">Paenibacillus campinasensis</name>
    <dbReference type="NCBI Taxonomy" id="66347"/>
    <lineage>
        <taxon>Bacteria</taxon>
        <taxon>Bacillati</taxon>
        <taxon>Bacillota</taxon>
        <taxon>Bacilli</taxon>
        <taxon>Bacillales</taxon>
        <taxon>Paenibacillaceae</taxon>
        <taxon>Paenibacillus</taxon>
    </lineage>
</organism>
<evidence type="ECO:0000259" key="3">
    <source>
        <dbReference type="Pfam" id="PF10646"/>
    </source>
</evidence>
<dbReference type="OrthoDB" id="1954033at2"/>
<gene>
    <name evidence="4" type="ORF">CHH67_03435</name>
</gene>
<name>A0A268F351_9BACL</name>
<evidence type="ECO:0000313" key="5">
    <source>
        <dbReference type="Proteomes" id="UP000215596"/>
    </source>
</evidence>
<keyword evidence="2" id="KW-0732">Signal</keyword>
<accession>A0A268F351</accession>
<comment type="caution">
    <text evidence="4">The sequence shown here is derived from an EMBL/GenBank/DDBJ whole genome shotgun (WGS) entry which is preliminary data.</text>
</comment>
<feature type="compositionally biased region" description="Gly residues" evidence="1">
    <location>
        <begin position="42"/>
        <end position="52"/>
    </location>
</feature>
<dbReference type="PROSITE" id="PS51257">
    <property type="entry name" value="PROKAR_LIPOPROTEIN"/>
    <property type="match status" value="1"/>
</dbReference>
<dbReference type="Pfam" id="PF10646">
    <property type="entry name" value="Germane"/>
    <property type="match status" value="1"/>
</dbReference>
<dbReference type="RefSeq" id="WP_095263604.1">
    <property type="nucleotide sequence ID" value="NZ_NPBY01000010.1"/>
</dbReference>
<reference evidence="4 5" key="1">
    <citation type="submission" date="2017-07" db="EMBL/GenBank/DDBJ databases">
        <title>Isolation and whole genome analysis of endospore-forming bacteria from heroin.</title>
        <authorList>
            <person name="Kalinowski J."/>
            <person name="Ahrens B."/>
            <person name="Al-Dilaimi A."/>
            <person name="Winkler A."/>
            <person name="Wibberg D."/>
            <person name="Schleenbecker U."/>
            <person name="Ruckert C."/>
            <person name="Wolfel R."/>
            <person name="Grass G."/>
        </authorList>
    </citation>
    <scope>NUCLEOTIDE SEQUENCE [LARGE SCALE GENOMIC DNA]</scope>
    <source>
        <strain evidence="4 5">7537-G1</strain>
    </source>
</reference>
<dbReference type="AlphaFoldDB" id="A0A268F351"/>
<evidence type="ECO:0000313" key="4">
    <source>
        <dbReference type="EMBL" id="PAD79808.1"/>
    </source>
</evidence>
<feature type="region of interest" description="Disordered" evidence="1">
    <location>
        <begin position="25"/>
        <end position="55"/>
    </location>
</feature>
<protein>
    <recommendedName>
        <fullName evidence="3">GerMN domain-containing protein</fullName>
    </recommendedName>
</protein>
<dbReference type="Proteomes" id="UP000215596">
    <property type="component" value="Unassembled WGS sequence"/>
</dbReference>
<dbReference type="EMBL" id="NPBY01000010">
    <property type="protein sequence ID" value="PAD79808.1"/>
    <property type="molecule type" value="Genomic_DNA"/>
</dbReference>
<sequence>MNKKIWSAGFLAAVMLLGAGCGQNNGTEPGSAPGHNEPAPGGQTGQGAGGDNGAVQPEVQSESIKAYYTDPDLMELREGVAEISYETPEEKYKAAYEALQTSESEELIPLWEKIDLISVALADGTLTLDVHIPAEANLGAGGEAFAIDALKNTFFQFEEVNAIQILIDGQQAESLMGHVTLEYPMTR</sequence>